<dbReference type="SUPFAM" id="SSF53850">
    <property type="entry name" value="Periplasmic binding protein-like II"/>
    <property type="match status" value="1"/>
</dbReference>
<evidence type="ECO:0000259" key="6">
    <source>
        <dbReference type="PROSITE" id="PS51171"/>
    </source>
</evidence>
<dbReference type="KEGG" id="nvr:FEJ81_19170"/>
<comment type="pathway">
    <text evidence="5">Amino-acid biosynthesis.</text>
</comment>
<keyword evidence="8" id="KW-0614">Plasmid</keyword>
<feature type="domain" description="Prephenate dehydratase" evidence="6">
    <location>
        <begin position="2"/>
        <end position="170"/>
    </location>
</feature>
<protein>
    <submittedName>
        <fullName evidence="8">Prephenate dehydratase</fullName>
        <ecNumber evidence="8">4.2.1.51</ecNumber>
    </submittedName>
</protein>
<dbReference type="InterPro" id="IPR045865">
    <property type="entry name" value="ACT-like_dom_sf"/>
</dbReference>
<evidence type="ECO:0000259" key="7">
    <source>
        <dbReference type="PROSITE" id="PS51671"/>
    </source>
</evidence>
<dbReference type="GeneID" id="40267442"/>
<gene>
    <name evidence="8" type="primary">pheA</name>
    <name evidence="8" type="ORF">FEJ81_19170</name>
</gene>
<evidence type="ECO:0000256" key="4">
    <source>
        <dbReference type="ARBA" id="ARBA00023239"/>
    </source>
</evidence>
<dbReference type="InterPro" id="IPR002912">
    <property type="entry name" value="ACT_dom"/>
</dbReference>
<dbReference type="GO" id="GO:0009094">
    <property type="term" value="P:L-phenylalanine biosynthetic process"/>
    <property type="evidence" value="ECO:0007669"/>
    <property type="project" value="UniProtKB-KW"/>
</dbReference>
<dbReference type="Pfam" id="PF00800">
    <property type="entry name" value="PDT"/>
    <property type="match status" value="1"/>
</dbReference>
<evidence type="ECO:0000256" key="5">
    <source>
        <dbReference type="ARBA" id="ARBA00029440"/>
    </source>
</evidence>
<organism evidence="8 9">
    <name type="scientific">Natrinema versiforme</name>
    <dbReference type="NCBI Taxonomy" id="88724"/>
    <lineage>
        <taxon>Archaea</taxon>
        <taxon>Methanobacteriati</taxon>
        <taxon>Methanobacteriota</taxon>
        <taxon>Stenosarchaea group</taxon>
        <taxon>Halobacteria</taxon>
        <taxon>Halobacteriales</taxon>
        <taxon>Natrialbaceae</taxon>
        <taxon>Natrinema</taxon>
    </lineage>
</organism>
<dbReference type="Gene3D" id="3.30.70.260">
    <property type="match status" value="1"/>
</dbReference>
<dbReference type="Proteomes" id="UP000302218">
    <property type="component" value="Plasmid pNVE500"/>
</dbReference>
<dbReference type="NCBIfam" id="NF008865">
    <property type="entry name" value="PRK11898.1"/>
    <property type="match status" value="1"/>
</dbReference>
<name>A0A4P8WPP2_9EURY</name>
<dbReference type="PROSITE" id="PS51671">
    <property type="entry name" value="ACT"/>
    <property type="match status" value="1"/>
</dbReference>
<sequence>MKVALLGPEGTYTQQAADEFFSDYDYTPIFYSTITDIFDSDIETAIIPFENSLGGGVEGMIDLLWERNMTITGEQVLEINHCLLSRESDLEAIERVLSHPQALTQCESLIQEHGWETVEAPSTAKAANEVGPNEAALASALAGTIHGLNVLGEGVQDTKSNATRFLILNGPMNEEADKTSLTLDPSEDRPGLLHSILGCFSGHEINLSYIQSRPTKRELGDYYFYIEAETNQGSDTFEKAHQCLETYAAVDILGSYRSANHL</sequence>
<dbReference type="PANTHER" id="PTHR21022">
    <property type="entry name" value="PREPHENATE DEHYDRATASE P PROTEIN"/>
    <property type="match status" value="1"/>
</dbReference>
<dbReference type="SUPFAM" id="SSF55021">
    <property type="entry name" value="ACT-like"/>
    <property type="match status" value="1"/>
</dbReference>
<dbReference type="RefSeq" id="WP_138246900.1">
    <property type="nucleotide sequence ID" value="NZ_CP040331.1"/>
</dbReference>
<dbReference type="GO" id="GO:0004664">
    <property type="term" value="F:prephenate dehydratase activity"/>
    <property type="evidence" value="ECO:0007669"/>
    <property type="project" value="UniProtKB-EC"/>
</dbReference>
<dbReference type="CDD" id="cd13532">
    <property type="entry name" value="PBP2_PDT_like"/>
    <property type="match status" value="1"/>
</dbReference>
<evidence type="ECO:0000256" key="1">
    <source>
        <dbReference type="ARBA" id="ARBA00022605"/>
    </source>
</evidence>
<dbReference type="OrthoDB" id="8755at2157"/>
<proteinExistence type="predicted"/>
<keyword evidence="3" id="KW-0584">Phenylalanine biosynthesis</keyword>
<dbReference type="InterPro" id="IPR001086">
    <property type="entry name" value="Preph_deHydtase"/>
</dbReference>
<dbReference type="Gene3D" id="3.40.190.10">
    <property type="entry name" value="Periplasmic binding protein-like II"/>
    <property type="match status" value="2"/>
</dbReference>
<evidence type="ECO:0000313" key="9">
    <source>
        <dbReference type="Proteomes" id="UP000302218"/>
    </source>
</evidence>
<keyword evidence="1" id="KW-0028">Amino-acid biosynthesis</keyword>
<dbReference type="PROSITE" id="PS51171">
    <property type="entry name" value="PREPHENATE_DEHYDR_3"/>
    <property type="match status" value="1"/>
</dbReference>
<dbReference type="Pfam" id="PF01842">
    <property type="entry name" value="ACT"/>
    <property type="match status" value="1"/>
</dbReference>
<evidence type="ECO:0000256" key="2">
    <source>
        <dbReference type="ARBA" id="ARBA00023141"/>
    </source>
</evidence>
<dbReference type="EMBL" id="CP040331">
    <property type="protein sequence ID" value="QCS44463.1"/>
    <property type="molecule type" value="Genomic_DNA"/>
</dbReference>
<dbReference type="PANTHER" id="PTHR21022:SF19">
    <property type="entry name" value="PREPHENATE DEHYDRATASE-RELATED"/>
    <property type="match status" value="1"/>
</dbReference>
<evidence type="ECO:0000256" key="3">
    <source>
        <dbReference type="ARBA" id="ARBA00023222"/>
    </source>
</evidence>
<accession>A0A4P8WPP2</accession>
<reference evidence="9" key="1">
    <citation type="submission" date="2019-05" db="EMBL/GenBank/DDBJ databases">
        <title>Genome sequence and methylation pattern of the halophilic Archaeon Natrinema versiforme BOL5-4.</title>
        <authorList>
            <person name="DasSarma P."/>
            <person name="Anton B.P."/>
            <person name="DasSarma S.L."/>
            <person name="Martinez F.L."/>
            <person name="Guzman D."/>
            <person name="Roberts R.J."/>
            <person name="DasSarma S."/>
        </authorList>
    </citation>
    <scope>NUCLEOTIDE SEQUENCE [LARGE SCALE GENOMIC DNA]</scope>
    <source>
        <strain evidence="9">BOL5-4</strain>
        <plasmid evidence="9">pnve500</plasmid>
    </source>
</reference>
<dbReference type="EC" id="4.2.1.51" evidence="8"/>
<dbReference type="GO" id="GO:0005737">
    <property type="term" value="C:cytoplasm"/>
    <property type="evidence" value="ECO:0007669"/>
    <property type="project" value="TreeGrafter"/>
</dbReference>
<geneLocation type="plasmid" evidence="9">
    <name>pnve500</name>
</geneLocation>
<dbReference type="AlphaFoldDB" id="A0A4P8WPP2"/>
<keyword evidence="4 8" id="KW-0456">Lyase</keyword>
<keyword evidence="2" id="KW-0057">Aromatic amino acid biosynthesis</keyword>
<evidence type="ECO:0000313" key="8">
    <source>
        <dbReference type="EMBL" id="QCS44463.1"/>
    </source>
</evidence>
<dbReference type="CDD" id="cd04905">
    <property type="entry name" value="ACT_CM-PDT"/>
    <property type="match status" value="1"/>
</dbReference>
<feature type="domain" description="ACT" evidence="7">
    <location>
        <begin position="181"/>
        <end position="257"/>
    </location>
</feature>